<organism evidence="1">
    <name type="scientific">Ipomoea trifida</name>
    <name type="common">Morning glory</name>
    <dbReference type="NCBI Taxonomy" id="35884"/>
    <lineage>
        <taxon>Eukaryota</taxon>
        <taxon>Viridiplantae</taxon>
        <taxon>Streptophyta</taxon>
        <taxon>Embryophyta</taxon>
        <taxon>Tracheophyta</taxon>
        <taxon>Spermatophyta</taxon>
        <taxon>Magnoliopsida</taxon>
        <taxon>eudicotyledons</taxon>
        <taxon>Gunneridae</taxon>
        <taxon>Pentapetalae</taxon>
        <taxon>asterids</taxon>
        <taxon>lamiids</taxon>
        <taxon>Solanales</taxon>
        <taxon>Convolvulaceae</taxon>
        <taxon>Ipomoeeae</taxon>
        <taxon>Ipomoea</taxon>
    </lineage>
</organism>
<evidence type="ECO:0000313" key="1">
    <source>
        <dbReference type="EMBL" id="AAS79584.1"/>
    </source>
</evidence>
<dbReference type="AlphaFoldDB" id="Q6JJ48"/>
<dbReference type="EMBL" id="AH013750">
    <property type="protein sequence ID" value="AAS79584.1"/>
    <property type="molecule type" value="Genomic_DNA"/>
</dbReference>
<protein>
    <submittedName>
        <fullName evidence="1">Uncharacterized protein</fullName>
    </submittedName>
</protein>
<sequence length="223" mass="26325">MACLVGWKINSMENGFQKVEENERLCCLVGWKMISMEFDFPKKKENKFLSRVRYFVFQGRWEERHIGLYIHNSLPFKIQPNNGIHILSNSFFTNQTVEFVFLVIYFPCNLNSISFKYFPANQTGCYTKIVIDSGQVRNWRFMFELMHKESTVVFTETRTPRTHSLSCGSVNRVPLDHKVFELPFIMSIYDTFSNPYFNDCCKLEAFQPLRSYSPLSSYKAKRS</sequence>
<proteinExistence type="predicted"/>
<name>Q6JJ48_IPOTF</name>
<reference evidence="1" key="1">
    <citation type="journal article" date="2004" name="Breed. Sci.">
        <title>Molecular Characterization of a 313-kb Genomic Region Containing the Self-incompatibility Locus of Ipomoea trifida, a Diploid Relative of Sweet Potato.</title>
        <authorList>
            <person name="Tomita R.N."/>
            <person name="Suzuki G."/>
            <person name="Yoshida K."/>
            <person name="Yano Y."/>
            <person name="Tsuchiya T."/>
            <person name="Kakeda K."/>
            <person name="Mukai Y."/>
            <person name="Kowyama Y."/>
        </authorList>
    </citation>
    <scope>NUCLEOTIDE SEQUENCE</scope>
</reference>
<accession>Q6JJ48</accession>